<gene>
    <name evidence="3" type="ORF">DSM3645_27186</name>
</gene>
<evidence type="ECO:0000313" key="3">
    <source>
        <dbReference type="EMBL" id="EAQ77934.1"/>
    </source>
</evidence>
<reference evidence="3 4" key="1">
    <citation type="submission" date="2006-02" db="EMBL/GenBank/DDBJ databases">
        <authorList>
            <person name="Amann R."/>
            <person name="Ferriera S."/>
            <person name="Johnson J."/>
            <person name="Kravitz S."/>
            <person name="Halpern A."/>
            <person name="Remington K."/>
            <person name="Beeson K."/>
            <person name="Tran B."/>
            <person name="Rogers Y.-H."/>
            <person name="Friedman R."/>
            <person name="Venter J.C."/>
        </authorList>
    </citation>
    <scope>NUCLEOTIDE SEQUENCE [LARGE SCALE GENOMIC DNA]</scope>
    <source>
        <strain evidence="3 4">DSM 3645</strain>
    </source>
</reference>
<dbReference type="STRING" id="314230.DSM3645_27186"/>
<dbReference type="GO" id="GO:0016853">
    <property type="term" value="F:isomerase activity"/>
    <property type="evidence" value="ECO:0007669"/>
    <property type="project" value="UniProtKB-KW"/>
</dbReference>
<dbReference type="InterPro" id="IPR013022">
    <property type="entry name" value="Xyl_isomerase-like_TIM-brl"/>
</dbReference>
<name>A3ZZZ0_9BACT</name>
<dbReference type="Gene3D" id="3.20.20.150">
    <property type="entry name" value="Divalent-metal-dependent TIM barrel enzymes"/>
    <property type="match status" value="1"/>
</dbReference>
<dbReference type="Proteomes" id="UP000004358">
    <property type="component" value="Unassembled WGS sequence"/>
</dbReference>
<dbReference type="EMBL" id="AANZ01000026">
    <property type="protein sequence ID" value="EAQ77934.1"/>
    <property type="molecule type" value="Genomic_DNA"/>
</dbReference>
<dbReference type="InterPro" id="IPR050417">
    <property type="entry name" value="Sugar_Epim/Isomerase"/>
</dbReference>
<sequence length="286" mass="31064">MLAAAVVGAAASSVGGKVRADEEKSTVGVKNGRINQSIVPWCFSPMTLAELAPHAVRLGMKSIELVQPADFPILKKHGLVCALTSSHGFVKGWNDVANHDFCREKMTSAINATADAQFPAVITFSGMRGELTDEEGKRNMVAGLKTIMGLAEKRGVNICIEPLNTRVDVHMKGHPGYQCDTIEWAVDVCDAVGSPRLKILFDIYHTQIMEGDVITRIGQYQDYIGHYHTAGVPGRNELDDQQELNYPAIMKAIVATGYTGYVGQEFIPKNKDMIASLEAAVQLCDV</sequence>
<dbReference type="eggNOG" id="COG3622">
    <property type="taxonomic scope" value="Bacteria"/>
</dbReference>
<organism evidence="3 4">
    <name type="scientific">Blastopirellula marina DSM 3645</name>
    <dbReference type="NCBI Taxonomy" id="314230"/>
    <lineage>
        <taxon>Bacteria</taxon>
        <taxon>Pseudomonadati</taxon>
        <taxon>Planctomycetota</taxon>
        <taxon>Planctomycetia</taxon>
        <taxon>Pirellulales</taxon>
        <taxon>Pirellulaceae</taxon>
        <taxon>Blastopirellula</taxon>
    </lineage>
</organism>
<keyword evidence="1" id="KW-0413">Isomerase</keyword>
<proteinExistence type="predicted"/>
<evidence type="ECO:0000313" key="4">
    <source>
        <dbReference type="Proteomes" id="UP000004358"/>
    </source>
</evidence>
<dbReference type="AlphaFoldDB" id="A3ZZZ0"/>
<protein>
    <recommendedName>
        <fullName evidence="2">Xylose isomerase-like TIM barrel domain-containing protein</fullName>
    </recommendedName>
</protein>
<dbReference type="Pfam" id="PF01261">
    <property type="entry name" value="AP_endonuc_2"/>
    <property type="match status" value="1"/>
</dbReference>
<accession>A3ZZZ0</accession>
<dbReference type="HOGENOM" id="CLU_050006_3_0_0"/>
<evidence type="ECO:0000256" key="1">
    <source>
        <dbReference type="ARBA" id="ARBA00023235"/>
    </source>
</evidence>
<comment type="caution">
    <text evidence="3">The sequence shown here is derived from an EMBL/GenBank/DDBJ whole genome shotgun (WGS) entry which is preliminary data.</text>
</comment>
<dbReference type="SUPFAM" id="SSF51658">
    <property type="entry name" value="Xylose isomerase-like"/>
    <property type="match status" value="1"/>
</dbReference>
<feature type="domain" description="Xylose isomerase-like TIM barrel" evidence="2">
    <location>
        <begin position="73"/>
        <end position="278"/>
    </location>
</feature>
<dbReference type="PANTHER" id="PTHR43489">
    <property type="entry name" value="ISOMERASE"/>
    <property type="match status" value="1"/>
</dbReference>
<dbReference type="PANTHER" id="PTHR43489:SF3">
    <property type="entry name" value="XYLOSE ISOMERASE DOMAIN PROTEIN TIM BARREL"/>
    <property type="match status" value="1"/>
</dbReference>
<dbReference type="InterPro" id="IPR036237">
    <property type="entry name" value="Xyl_isomerase-like_sf"/>
</dbReference>
<evidence type="ECO:0000259" key="2">
    <source>
        <dbReference type="Pfam" id="PF01261"/>
    </source>
</evidence>